<feature type="compositionally biased region" description="Polar residues" evidence="1">
    <location>
        <begin position="58"/>
        <end position="67"/>
    </location>
</feature>
<evidence type="ECO:0000313" key="3">
    <source>
        <dbReference type="Proteomes" id="UP000024635"/>
    </source>
</evidence>
<dbReference type="AlphaFoldDB" id="A0A016V0B3"/>
<sequence>MYANAAGNYEQQLRTSRFELPTRPSYEELSWKVAAANHGEVGRRYVHESKKKKKQDNGLVTSSPFCK</sequence>
<evidence type="ECO:0000256" key="1">
    <source>
        <dbReference type="SAM" id="MobiDB-lite"/>
    </source>
</evidence>
<reference evidence="3" key="1">
    <citation type="journal article" date="2015" name="Nat. Genet.">
        <title>The genome and transcriptome of the zoonotic hookworm Ancylostoma ceylanicum identify infection-specific gene families.</title>
        <authorList>
            <person name="Schwarz E.M."/>
            <person name="Hu Y."/>
            <person name="Antoshechkin I."/>
            <person name="Miller M.M."/>
            <person name="Sternberg P.W."/>
            <person name="Aroian R.V."/>
        </authorList>
    </citation>
    <scope>NUCLEOTIDE SEQUENCE</scope>
    <source>
        <strain evidence="3">HY135</strain>
    </source>
</reference>
<comment type="caution">
    <text evidence="2">The sequence shown here is derived from an EMBL/GenBank/DDBJ whole genome shotgun (WGS) entry which is preliminary data.</text>
</comment>
<organism evidence="2 3">
    <name type="scientific">Ancylostoma ceylanicum</name>
    <dbReference type="NCBI Taxonomy" id="53326"/>
    <lineage>
        <taxon>Eukaryota</taxon>
        <taxon>Metazoa</taxon>
        <taxon>Ecdysozoa</taxon>
        <taxon>Nematoda</taxon>
        <taxon>Chromadorea</taxon>
        <taxon>Rhabditida</taxon>
        <taxon>Rhabditina</taxon>
        <taxon>Rhabditomorpha</taxon>
        <taxon>Strongyloidea</taxon>
        <taxon>Ancylostomatidae</taxon>
        <taxon>Ancylostomatinae</taxon>
        <taxon>Ancylostoma</taxon>
    </lineage>
</organism>
<protein>
    <submittedName>
        <fullName evidence="2">Uncharacterized protein</fullName>
    </submittedName>
</protein>
<accession>A0A016V0B3</accession>
<dbReference type="EMBL" id="JARK01001356">
    <property type="protein sequence ID" value="EYC21074.1"/>
    <property type="molecule type" value="Genomic_DNA"/>
</dbReference>
<dbReference type="Proteomes" id="UP000024635">
    <property type="component" value="Unassembled WGS sequence"/>
</dbReference>
<gene>
    <name evidence="2" type="primary">Acey_s0020.g213</name>
    <name evidence="2" type="ORF">Y032_0020g213</name>
</gene>
<name>A0A016V0B3_9BILA</name>
<feature type="region of interest" description="Disordered" evidence="1">
    <location>
        <begin position="44"/>
        <end position="67"/>
    </location>
</feature>
<proteinExistence type="predicted"/>
<evidence type="ECO:0000313" key="2">
    <source>
        <dbReference type="EMBL" id="EYC21074.1"/>
    </source>
</evidence>
<keyword evidence="3" id="KW-1185">Reference proteome</keyword>